<sequence length="611" mass="69492">MFVGGIDTSAAIVIWGMTFLLKDPKSMKRVQEEIRNLIGDNAFVNNDDIQDLSYLKIVIKKKFRLQSTAPLLLSQEIIRKGLDFELMPFGAPRRGCPGIYMEIATMELALANLLCKFDWEMPVGMNKDDLDFNVIPGVVMHKKRNALCLVGHKFTWPELVRKNGQVAKSTIEKDNPEVTVRILPPGRGGFSDFVAIVFMFSLTITAMLSMSLLLILPGVHGFLALNLVQFILTMPKHLKSCFLYLGMFPEDYAVNCARLVRLWIAEGFVKQRDGATLEEVAREYLTELIHRNLVQAELVDYDGVVRNCRVHDLMHEVILSKADELNLIQTSAKNIQCPNQTARYLSIKDESNNVSRSGGCSKTHSIIFFEVNEFPKSLLSSLFVNFILLKELDFEGVPLNYLPEELGNLLHLKYLSVRDTKVKMLLKSLAKLRNLGTLDLKRSLVRELPVEINKLSNLQHLIAYSEDYDTPQGLKIRGTLRSLNSLEKLYYVDMNAQNNFGFIRELGSLKHLRKLGITNLKSEGGNALCNAIEHMSYLESLDVISVKENELLQLQSMSSLPLLLYCLRLQGRLEKLPDWISELKCLVRIRLFWSQLSDIPLKQRNKNITLT</sequence>
<evidence type="ECO:0000256" key="3">
    <source>
        <dbReference type="ARBA" id="ARBA00022737"/>
    </source>
</evidence>
<evidence type="ECO:0000256" key="2">
    <source>
        <dbReference type="ARBA" id="ARBA00022690"/>
    </source>
</evidence>
<dbReference type="InterPro" id="IPR000864">
    <property type="entry name" value="Prot_inh_pot1"/>
</dbReference>
<keyword evidence="3" id="KW-0677">Repeat</keyword>
<dbReference type="InterPro" id="IPR036396">
    <property type="entry name" value="Cyt_P450_sf"/>
</dbReference>
<feature type="domain" description="Disease resistance protein winged helix" evidence="7">
    <location>
        <begin position="247"/>
        <end position="318"/>
    </location>
</feature>
<keyword evidence="4" id="KW-0611">Plant defense</keyword>
<dbReference type="InterPro" id="IPR002401">
    <property type="entry name" value="Cyt_P450_E_grp-I"/>
</dbReference>
<evidence type="ECO:0000313" key="10">
    <source>
        <dbReference type="Proteomes" id="UP000026915"/>
    </source>
</evidence>
<dbReference type="GO" id="GO:0016705">
    <property type="term" value="F:oxidoreductase activity, acting on paired donors, with incorporation or reduction of molecular oxygen"/>
    <property type="evidence" value="ECO:0007669"/>
    <property type="project" value="InterPro"/>
</dbReference>
<dbReference type="Pfam" id="PF23559">
    <property type="entry name" value="WHD_DRP"/>
    <property type="match status" value="1"/>
</dbReference>
<dbReference type="Gene3D" id="1.10.10.10">
    <property type="entry name" value="Winged helix-like DNA-binding domain superfamily/Winged helix DNA-binding domain"/>
    <property type="match status" value="1"/>
</dbReference>
<dbReference type="PANTHER" id="PTHR47952">
    <property type="entry name" value="TRYPTAMINE 5-HYDROXYLASE"/>
    <property type="match status" value="1"/>
</dbReference>
<dbReference type="GO" id="GO:0004867">
    <property type="term" value="F:serine-type endopeptidase inhibitor activity"/>
    <property type="evidence" value="ECO:0007669"/>
    <property type="project" value="UniProtKB-KW"/>
</dbReference>
<keyword evidence="6" id="KW-0812">Transmembrane</keyword>
<dbReference type="InterPro" id="IPR058922">
    <property type="entry name" value="WHD_DRP"/>
</dbReference>
<comment type="similarity">
    <text evidence="1">Belongs to the protease inhibitor I13 (potato type I serine protease inhibitor) family.</text>
</comment>
<dbReference type="InterPro" id="IPR036388">
    <property type="entry name" value="WH-like_DNA-bd_sf"/>
</dbReference>
<dbReference type="InParanoid" id="A0A061FYB9"/>
<dbReference type="Proteomes" id="UP000026915">
    <property type="component" value="Chromosome 10"/>
</dbReference>
<dbReference type="SUPFAM" id="SSF54654">
    <property type="entry name" value="CI-2 family of serine protease inhibitors"/>
    <property type="match status" value="1"/>
</dbReference>
<dbReference type="InterPro" id="IPR055414">
    <property type="entry name" value="LRR_R13L4/SHOC2-like"/>
</dbReference>
<name>A0A061FYB9_THECC</name>
<feature type="transmembrane region" description="Helical" evidence="6">
    <location>
        <begin position="6"/>
        <end position="21"/>
    </location>
</feature>
<protein>
    <submittedName>
        <fullName evidence="9">Disease resistance RPM1-like protein</fullName>
    </submittedName>
</protein>
<evidence type="ECO:0000313" key="9">
    <source>
        <dbReference type="EMBL" id="EOY19789.1"/>
    </source>
</evidence>
<dbReference type="GO" id="GO:0006587">
    <property type="term" value="P:serotonin biosynthetic process from tryptophan"/>
    <property type="evidence" value="ECO:0000318"/>
    <property type="project" value="GO_Central"/>
</dbReference>
<dbReference type="Gene3D" id="3.80.10.10">
    <property type="entry name" value="Ribonuclease Inhibitor"/>
    <property type="match status" value="1"/>
</dbReference>
<dbReference type="Pfam" id="PF00067">
    <property type="entry name" value="p450"/>
    <property type="match status" value="2"/>
</dbReference>
<dbReference type="OMA" id="PMWISEL"/>
<dbReference type="InterPro" id="IPR032675">
    <property type="entry name" value="LRR_dom_sf"/>
</dbReference>
<evidence type="ECO:0000256" key="5">
    <source>
        <dbReference type="ARBA" id="ARBA00022900"/>
    </source>
</evidence>
<dbReference type="GO" id="GO:0020037">
    <property type="term" value="F:heme binding"/>
    <property type="evidence" value="ECO:0007669"/>
    <property type="project" value="InterPro"/>
</dbReference>
<dbReference type="Gramene" id="EOY19789">
    <property type="protein sequence ID" value="EOY19789"/>
    <property type="gene ID" value="TCM_045129"/>
</dbReference>
<dbReference type="SUPFAM" id="SSF52058">
    <property type="entry name" value="L domain-like"/>
    <property type="match status" value="1"/>
</dbReference>
<dbReference type="STRING" id="3641.A0A061FYB9"/>
<dbReference type="HOGENOM" id="CLU_447198_0_0_1"/>
<dbReference type="Pfam" id="PF00280">
    <property type="entry name" value="potato_inhibit"/>
    <property type="match status" value="1"/>
</dbReference>
<keyword evidence="10" id="KW-1185">Reference proteome</keyword>
<dbReference type="SUPFAM" id="SSF48264">
    <property type="entry name" value="Cytochrome P450"/>
    <property type="match status" value="1"/>
</dbReference>
<keyword evidence="5" id="KW-0722">Serine protease inhibitor</keyword>
<keyword evidence="2" id="KW-0646">Protease inhibitor</keyword>
<dbReference type="GO" id="GO:0004497">
    <property type="term" value="F:monooxygenase activity"/>
    <property type="evidence" value="ECO:0000318"/>
    <property type="project" value="GO_Central"/>
</dbReference>
<dbReference type="Gene3D" id="3.30.10.10">
    <property type="entry name" value="Trypsin Inhibitor V, subunit A"/>
    <property type="match status" value="1"/>
</dbReference>
<keyword evidence="6" id="KW-0472">Membrane</keyword>
<feature type="transmembrane region" description="Helical" evidence="6">
    <location>
        <begin position="190"/>
        <end position="208"/>
    </location>
</feature>
<evidence type="ECO:0000259" key="8">
    <source>
        <dbReference type="Pfam" id="PF23598"/>
    </source>
</evidence>
<evidence type="ECO:0000256" key="1">
    <source>
        <dbReference type="ARBA" id="ARBA00008210"/>
    </source>
</evidence>
<proteinExistence type="inferred from homology"/>
<dbReference type="AlphaFoldDB" id="A0A061FYB9"/>
<dbReference type="GO" id="GO:0006952">
    <property type="term" value="P:defense response"/>
    <property type="evidence" value="ECO:0007669"/>
    <property type="project" value="UniProtKB-KW"/>
</dbReference>
<dbReference type="PANTHER" id="PTHR47952:SF3">
    <property type="entry name" value="CYTOCHROME P450 71B3-LIKE"/>
    <property type="match status" value="1"/>
</dbReference>
<dbReference type="eggNOG" id="KOG4658">
    <property type="taxonomic scope" value="Eukaryota"/>
</dbReference>
<dbReference type="EMBL" id="CM001888">
    <property type="protein sequence ID" value="EOY19789.1"/>
    <property type="molecule type" value="Genomic_DNA"/>
</dbReference>
<gene>
    <name evidence="9" type="ORF">TCM_045129</name>
</gene>
<evidence type="ECO:0000259" key="7">
    <source>
        <dbReference type="Pfam" id="PF23559"/>
    </source>
</evidence>
<dbReference type="GO" id="GO:0005789">
    <property type="term" value="C:endoplasmic reticulum membrane"/>
    <property type="evidence" value="ECO:0000318"/>
    <property type="project" value="GO_Central"/>
</dbReference>
<reference evidence="9 10" key="1">
    <citation type="journal article" date="2013" name="Genome Biol.">
        <title>The genome sequence of the most widely cultivated cacao type and its use to identify candidate genes regulating pod color.</title>
        <authorList>
            <person name="Motamayor J.C."/>
            <person name="Mockaitis K."/>
            <person name="Schmutz J."/>
            <person name="Haiminen N."/>
            <person name="Iii D.L."/>
            <person name="Cornejo O."/>
            <person name="Findley S.D."/>
            <person name="Zheng P."/>
            <person name="Utro F."/>
            <person name="Royaert S."/>
            <person name="Saski C."/>
            <person name="Jenkins J."/>
            <person name="Podicheti R."/>
            <person name="Zhao M."/>
            <person name="Scheffler B.E."/>
            <person name="Stack J.C."/>
            <person name="Feltus F.A."/>
            <person name="Mustiga G.M."/>
            <person name="Amores F."/>
            <person name="Phillips W."/>
            <person name="Marelli J.P."/>
            <person name="May G.D."/>
            <person name="Shapiro H."/>
            <person name="Ma J."/>
            <person name="Bustamante C.D."/>
            <person name="Schnell R.J."/>
            <person name="Main D."/>
            <person name="Gilbert D."/>
            <person name="Parida L."/>
            <person name="Kuhn D.N."/>
        </authorList>
    </citation>
    <scope>NUCLEOTIDE SEQUENCE [LARGE SCALE GENOMIC DNA]</scope>
    <source>
        <strain evidence="10">cv. Matina 1-6</strain>
    </source>
</reference>
<evidence type="ECO:0000256" key="6">
    <source>
        <dbReference type="SAM" id="Phobius"/>
    </source>
</evidence>
<dbReference type="FunFam" id="1.10.10.10:FF:000322">
    <property type="entry name" value="Probable disease resistance protein At1g63360"/>
    <property type="match status" value="1"/>
</dbReference>
<dbReference type="eggNOG" id="KOG0156">
    <property type="taxonomic scope" value="Eukaryota"/>
</dbReference>
<dbReference type="PRINTS" id="PR00463">
    <property type="entry name" value="EP450I"/>
</dbReference>
<accession>A0A061FYB9</accession>
<dbReference type="Gene3D" id="1.10.630.10">
    <property type="entry name" value="Cytochrome P450"/>
    <property type="match status" value="2"/>
</dbReference>
<feature type="domain" description="Disease resistance R13L4/SHOC-2-like LRR" evidence="8">
    <location>
        <begin position="382"/>
        <end position="593"/>
    </location>
</feature>
<dbReference type="Pfam" id="PF23598">
    <property type="entry name" value="LRR_14"/>
    <property type="match status" value="1"/>
</dbReference>
<evidence type="ECO:0000256" key="4">
    <source>
        <dbReference type="ARBA" id="ARBA00022821"/>
    </source>
</evidence>
<dbReference type="InterPro" id="IPR001128">
    <property type="entry name" value="Cyt_P450"/>
</dbReference>
<keyword evidence="6" id="KW-1133">Transmembrane helix</keyword>
<organism evidence="9 10">
    <name type="scientific">Theobroma cacao</name>
    <name type="common">Cacao</name>
    <name type="synonym">Cocoa</name>
    <dbReference type="NCBI Taxonomy" id="3641"/>
    <lineage>
        <taxon>Eukaryota</taxon>
        <taxon>Viridiplantae</taxon>
        <taxon>Streptophyta</taxon>
        <taxon>Embryophyta</taxon>
        <taxon>Tracheophyta</taxon>
        <taxon>Spermatophyta</taxon>
        <taxon>Magnoliopsida</taxon>
        <taxon>eudicotyledons</taxon>
        <taxon>Gunneridae</taxon>
        <taxon>Pentapetalae</taxon>
        <taxon>rosids</taxon>
        <taxon>malvids</taxon>
        <taxon>Malvales</taxon>
        <taxon>Malvaceae</taxon>
        <taxon>Byttnerioideae</taxon>
        <taxon>Theobroma</taxon>
    </lineage>
</organism>
<dbReference type="GO" id="GO:0005506">
    <property type="term" value="F:iron ion binding"/>
    <property type="evidence" value="ECO:0007669"/>
    <property type="project" value="InterPro"/>
</dbReference>
<dbReference type="GO" id="GO:0009611">
    <property type="term" value="P:response to wounding"/>
    <property type="evidence" value="ECO:0007669"/>
    <property type="project" value="InterPro"/>
</dbReference>
<dbReference type="InterPro" id="IPR036354">
    <property type="entry name" value="Prot_inh_pot1_sf"/>
</dbReference>